<comment type="caution">
    <text evidence="3">The sequence shown here is derived from an EMBL/GenBank/DDBJ whole genome shotgun (WGS) entry which is preliminary data.</text>
</comment>
<keyword evidence="1" id="KW-0472">Membrane</keyword>
<reference evidence="4" key="2">
    <citation type="submission" date="2020-04" db="EMBL/GenBank/DDBJ databases">
        <authorList>
            <person name="Tanveer F."/>
            <person name="Xie Y."/>
            <person name="Shinwari Z.K."/>
        </authorList>
    </citation>
    <scope>NUCLEOTIDE SEQUENCE</scope>
    <source>
        <strain evidence="4">MOSEL-ME25</strain>
    </source>
</reference>
<dbReference type="Proteomes" id="UP000031546">
    <property type="component" value="Unassembled WGS sequence"/>
</dbReference>
<evidence type="ECO:0000313" key="6">
    <source>
        <dbReference type="Proteomes" id="UP000527860"/>
    </source>
</evidence>
<dbReference type="InterPro" id="IPR009996">
    <property type="entry name" value="YycH"/>
</dbReference>
<organism evidence="3 5">
    <name type="scientific">Salinicoccus roseus</name>
    <dbReference type="NCBI Taxonomy" id="45670"/>
    <lineage>
        <taxon>Bacteria</taxon>
        <taxon>Bacillati</taxon>
        <taxon>Bacillota</taxon>
        <taxon>Bacilli</taxon>
        <taxon>Bacillales</taxon>
        <taxon>Staphylococcaceae</taxon>
        <taxon>Salinicoccus</taxon>
    </lineage>
</organism>
<feature type="transmembrane region" description="Helical" evidence="1">
    <location>
        <begin position="9"/>
        <end position="28"/>
    </location>
</feature>
<keyword evidence="1" id="KW-1133">Transmembrane helix</keyword>
<dbReference type="Gene3D" id="3.30.310.160">
    <property type="entry name" value="YycH protein, domain 2"/>
    <property type="match status" value="1"/>
</dbReference>
<keyword evidence="1" id="KW-0812">Transmembrane</keyword>
<keyword evidence="6" id="KW-1185">Reference proteome</keyword>
<dbReference type="Proteomes" id="UP000527860">
    <property type="component" value="Unassembled WGS sequence"/>
</dbReference>
<dbReference type="OrthoDB" id="2382185at2"/>
<dbReference type="AlphaFoldDB" id="A0A0C2H780"/>
<name>A0A0C2H780_9STAP</name>
<feature type="domain" description="Regulatory protein YycH" evidence="2">
    <location>
        <begin position="4"/>
        <end position="428"/>
    </location>
</feature>
<reference evidence="3 5" key="1">
    <citation type="submission" date="2015-01" db="EMBL/GenBank/DDBJ databases">
        <title>Genome sequences of high lactate-tolerant strain Salinicoccus roseus W12 with industrial interest.</title>
        <authorList>
            <person name="Wang H."/>
            <person name="Yu B."/>
        </authorList>
    </citation>
    <scope>NUCLEOTIDE SEQUENCE [LARGE SCALE GENOMIC DNA]</scope>
    <source>
        <strain evidence="3 5">W12</strain>
    </source>
</reference>
<dbReference type="Pfam" id="PF07435">
    <property type="entry name" value="YycH"/>
    <property type="match status" value="1"/>
</dbReference>
<dbReference type="RefSeq" id="WP_040106979.1">
    <property type="nucleotide sequence ID" value="NZ_JABEVU030000001.1"/>
</dbReference>
<evidence type="ECO:0000256" key="1">
    <source>
        <dbReference type="SAM" id="Phobius"/>
    </source>
</evidence>
<dbReference type="EMBL" id="JABEVU030000001">
    <property type="protein sequence ID" value="MDB0579370.1"/>
    <property type="molecule type" value="Genomic_DNA"/>
</dbReference>
<sequence>MYRETAKSIILFLLVISSAVLTYMVWSYQPEFSQVDTSLDSTSNIGQGEPVPFNSVMRAYQLIWVDGDNVRGTIEENAVVGVREFLDGTEIEGIDVYNNMDRLDPAVKENGDEEFLIVDYPSEMPSKSLFQVLGFTYEGTLPDYSFDRIVVDIASPQVTFYLLNESLDRVAVAQTDIDSAYLLSIVDEYETSFEAYTPVITNQQTSNNKTAIYGPEDPGEVSIENFLSTQISIDTVNSLLFMEDEASVSQNEDVYVYEGENNLATYNTETYNYVYTNLDESQTSDRNPHQTIQRSFDFLNSHIGLSQDHMLFDYDEEGSESTYRYTLNGYAVFSDEISHTITTKYGSNALFEYERPLLYINAQIPSEESKTLTRLEDVRYQIALNEEIDLQKVSKITIGYDMRFSDSQTELNVVEFVPEWYVKYDGEWLRFNEGGLE</sequence>
<evidence type="ECO:0000259" key="2">
    <source>
        <dbReference type="Pfam" id="PF07435"/>
    </source>
</evidence>
<dbReference type="GeneID" id="77846377"/>
<evidence type="ECO:0000313" key="5">
    <source>
        <dbReference type="Proteomes" id="UP000031546"/>
    </source>
</evidence>
<gene>
    <name evidence="4" type="primary">yycH</name>
    <name evidence="4" type="ORF">F7P68_0002310</name>
    <name evidence="3" type="ORF">SN16_12570</name>
</gene>
<proteinExistence type="predicted"/>
<evidence type="ECO:0000313" key="4">
    <source>
        <dbReference type="EMBL" id="MDB0579370.1"/>
    </source>
</evidence>
<protein>
    <submittedName>
        <fullName evidence="4">Two-component system activity regulator YycH</fullName>
    </submittedName>
</protein>
<reference evidence="4" key="3">
    <citation type="submission" date="2022-12" db="EMBL/GenBank/DDBJ databases">
        <title>Genome analysis and biological profiling of marine Salinicoccus roseus MOSEL-ME25.</title>
        <authorList>
            <person name="Mirza F.T."/>
            <person name="Xie Y."/>
            <person name="Shinwari Z.K."/>
        </authorList>
    </citation>
    <scope>NUCLEOTIDE SEQUENCE</scope>
    <source>
        <strain evidence="4">MOSEL-ME25</strain>
    </source>
</reference>
<dbReference type="InterPro" id="IPR042274">
    <property type="entry name" value="YycH/YycI_2"/>
</dbReference>
<dbReference type="EMBL" id="JXII01000011">
    <property type="protein sequence ID" value="KIH69740.1"/>
    <property type="molecule type" value="Genomic_DNA"/>
</dbReference>
<dbReference type="CDD" id="cd15787">
    <property type="entry name" value="YycH_N"/>
    <property type="match status" value="1"/>
</dbReference>
<accession>A0A0C2H780</accession>
<dbReference type="STRING" id="45670.SN16_12570"/>
<evidence type="ECO:0000313" key="3">
    <source>
        <dbReference type="EMBL" id="KIH69740.1"/>
    </source>
</evidence>